<name>A0A347SQI1_9LACO</name>
<evidence type="ECO:0000313" key="2">
    <source>
        <dbReference type="Proteomes" id="UP000284822"/>
    </source>
</evidence>
<dbReference type="Pfam" id="PF13242">
    <property type="entry name" value="Hydrolase_like"/>
    <property type="match status" value="1"/>
</dbReference>
<dbReference type="InterPro" id="IPR010021">
    <property type="entry name" value="PGPP1/Gep4"/>
</dbReference>
<evidence type="ECO:0000313" key="1">
    <source>
        <dbReference type="EMBL" id="RHW48376.1"/>
    </source>
</evidence>
<protein>
    <submittedName>
        <fullName evidence="1">YqeG family HAD IIIA-type phosphatase</fullName>
    </submittedName>
</protein>
<reference evidence="1 2" key="1">
    <citation type="submission" date="2018-07" db="EMBL/GenBank/DDBJ databases">
        <title>Genome sequences of six Lactobacillus spp. isolated from bumble bee guts.</title>
        <authorList>
            <person name="Motta E.V.S."/>
            <person name="Moran N.A."/>
        </authorList>
    </citation>
    <scope>NUCLEOTIDE SEQUENCE [LARGE SCALE GENOMIC DNA]</scope>
    <source>
        <strain evidence="1 2">LV-8.1</strain>
    </source>
</reference>
<dbReference type="InterPro" id="IPR023214">
    <property type="entry name" value="HAD_sf"/>
</dbReference>
<dbReference type="InterPro" id="IPR036412">
    <property type="entry name" value="HAD-like_sf"/>
</dbReference>
<dbReference type="NCBIfam" id="TIGR01668">
    <property type="entry name" value="YqeG_hyp_ppase"/>
    <property type="match status" value="1"/>
</dbReference>
<dbReference type="Gene3D" id="3.40.50.1000">
    <property type="entry name" value="HAD superfamily/HAD-like"/>
    <property type="match status" value="1"/>
</dbReference>
<accession>A0A347SQI1</accession>
<dbReference type="KEGG" id="lbm:DS830_01890"/>
<dbReference type="EMBL" id="QOCS01000005">
    <property type="protein sequence ID" value="RHW48376.1"/>
    <property type="molecule type" value="Genomic_DNA"/>
</dbReference>
<dbReference type="SUPFAM" id="SSF56784">
    <property type="entry name" value="HAD-like"/>
    <property type="match status" value="1"/>
</dbReference>
<dbReference type="Proteomes" id="UP000284822">
    <property type="component" value="Unassembled WGS sequence"/>
</dbReference>
<gene>
    <name evidence="1" type="ORF">DS832_02110</name>
</gene>
<dbReference type="InterPro" id="IPR006549">
    <property type="entry name" value="HAD-SF_hydro_IIIA"/>
</dbReference>
<dbReference type="AlphaFoldDB" id="A0A347SQI1"/>
<dbReference type="NCBIfam" id="TIGR01662">
    <property type="entry name" value="HAD-SF-IIIA"/>
    <property type="match status" value="1"/>
</dbReference>
<dbReference type="RefSeq" id="WP_118908035.1">
    <property type="nucleotide sequence ID" value="NZ_CP031513.1"/>
</dbReference>
<dbReference type="GO" id="GO:0008962">
    <property type="term" value="F:phosphatidylglycerophosphatase activity"/>
    <property type="evidence" value="ECO:0007669"/>
    <property type="project" value="InterPro"/>
</dbReference>
<sequence length="173" mass="19988">MKPAVMITQIMQVDPQEFVDQGIKVILSDLDNTLVPWNQKQRLDQRLLDWNQKLKAHDIELVIVSNNNEQRVLLAVQGLAVKVVARALKPLPFAMKRYLRSHHVSTNEVVMVGDQLLTDVLAGNLAGIRTILVKPLVPTDSKKTRINRLIERPLMWINSRLYPQLKWRKHLHE</sequence>
<organism evidence="1 2">
    <name type="scientific">Bombilactobacillus bombi</name>
    <dbReference type="NCBI Taxonomy" id="1303590"/>
    <lineage>
        <taxon>Bacteria</taxon>
        <taxon>Bacillati</taxon>
        <taxon>Bacillota</taxon>
        <taxon>Bacilli</taxon>
        <taxon>Lactobacillales</taxon>
        <taxon>Lactobacillaceae</taxon>
        <taxon>Bombilactobacillus</taxon>
    </lineage>
</organism>
<proteinExistence type="predicted"/>
<dbReference type="CDD" id="cd16416">
    <property type="entry name" value="HAD_BsYqeG-like"/>
    <property type="match status" value="1"/>
</dbReference>
<comment type="caution">
    <text evidence="1">The sequence shown here is derived from an EMBL/GenBank/DDBJ whole genome shotgun (WGS) entry which is preliminary data.</text>
</comment>